<dbReference type="NCBIfam" id="TIGR01068">
    <property type="entry name" value="thioredoxin"/>
    <property type="match status" value="1"/>
</dbReference>
<keyword evidence="2" id="KW-0249">Electron transport</keyword>
<feature type="domain" description="Thioredoxin" evidence="8">
    <location>
        <begin position="1"/>
        <end position="105"/>
    </location>
</feature>
<gene>
    <name evidence="10" type="ORF">g.54338</name>
</gene>
<dbReference type="Gene3D" id="3.40.30.10">
    <property type="entry name" value="Glutaredoxin"/>
    <property type="match status" value="1"/>
</dbReference>
<dbReference type="SUPFAM" id="SSF52833">
    <property type="entry name" value="Thioredoxin-like"/>
    <property type="match status" value="1"/>
</dbReference>
<accession>Q1W2C2</accession>
<dbReference type="InterPro" id="IPR013766">
    <property type="entry name" value="Thioredoxin_domain"/>
</dbReference>
<sequence>MVHHVKDEKDLEAKLKEAGNNLVVIDFFATWCGPCKLIAPHIETMDEEFPDVMFLKVDVDECEGIAAQYEISSMPTFVFIKNSKQLENFAGANAEKLKETVNKHK</sequence>
<evidence type="ECO:0000256" key="5">
    <source>
        <dbReference type="PIRNR" id="PIRNR000077"/>
    </source>
</evidence>
<dbReference type="InterPro" id="IPR036249">
    <property type="entry name" value="Thioredoxin-like_sf"/>
</dbReference>
<feature type="site" description="Deprotonates C-terminal active site Cys" evidence="6">
    <location>
        <position position="26"/>
    </location>
</feature>
<keyword evidence="1" id="KW-0813">Transport</keyword>
<dbReference type="PANTHER" id="PTHR46115">
    <property type="entry name" value="THIOREDOXIN-LIKE PROTEIN 1"/>
    <property type="match status" value="1"/>
</dbReference>
<organism evidence="9">
    <name type="scientific">Graphocephala atropunctata</name>
    <dbReference type="NCBI Taxonomy" id="36148"/>
    <lineage>
        <taxon>Eukaryota</taxon>
        <taxon>Metazoa</taxon>
        <taxon>Ecdysozoa</taxon>
        <taxon>Arthropoda</taxon>
        <taxon>Hexapoda</taxon>
        <taxon>Insecta</taxon>
        <taxon>Pterygota</taxon>
        <taxon>Neoptera</taxon>
        <taxon>Paraneoptera</taxon>
        <taxon>Hemiptera</taxon>
        <taxon>Auchenorrhyncha</taxon>
        <taxon>Membracoidea</taxon>
        <taxon>Cicadellidae</taxon>
        <taxon>Cicadellinae</taxon>
        <taxon>Cicadellini</taxon>
        <taxon>Graphocephala</taxon>
    </lineage>
</organism>
<comment type="similarity">
    <text evidence="5">Belongs to the thioredoxin family.</text>
</comment>
<dbReference type="CDD" id="cd02947">
    <property type="entry name" value="TRX_family"/>
    <property type="match status" value="1"/>
</dbReference>
<evidence type="ECO:0000313" key="9">
    <source>
        <dbReference type="EMBL" id="ABD98743.1"/>
    </source>
</evidence>
<dbReference type="AlphaFoldDB" id="Q1W2C2"/>
<evidence type="ECO:0000256" key="1">
    <source>
        <dbReference type="ARBA" id="ARBA00022448"/>
    </source>
</evidence>
<reference evidence="9" key="1">
    <citation type="submission" date="2006-03" db="EMBL/GenBank/DDBJ databases">
        <authorList>
            <person name="Hunter W.B."/>
            <person name="Hunnicutt L.E."/>
            <person name="Wistrom C.M."/>
            <person name="Purcell A.H."/>
        </authorList>
    </citation>
    <scope>NUCLEOTIDE SEQUENCE</scope>
    <source>
        <strain evidence="9">WHGA0124</strain>
    </source>
</reference>
<proteinExistence type="evidence at transcript level"/>
<evidence type="ECO:0000256" key="4">
    <source>
        <dbReference type="ARBA" id="ARBA00023284"/>
    </source>
</evidence>
<dbReference type="InterPro" id="IPR017937">
    <property type="entry name" value="Thioredoxin_CS"/>
</dbReference>
<dbReference type="EMBL" id="GEBQ01031306">
    <property type="protein sequence ID" value="JAT08671.1"/>
    <property type="molecule type" value="Transcribed_RNA"/>
</dbReference>
<dbReference type="PIRSF" id="PIRSF000077">
    <property type="entry name" value="Thioredoxin"/>
    <property type="match status" value="1"/>
</dbReference>
<feature type="active site" description="Nucleophile" evidence="6">
    <location>
        <position position="35"/>
    </location>
</feature>
<dbReference type="PROSITE" id="PS51352">
    <property type="entry name" value="THIOREDOXIN_2"/>
    <property type="match status" value="1"/>
</dbReference>
<evidence type="ECO:0000256" key="6">
    <source>
        <dbReference type="PIRSR" id="PIRSR000077-1"/>
    </source>
</evidence>
<dbReference type="Pfam" id="PF00085">
    <property type="entry name" value="Thioredoxin"/>
    <property type="match status" value="1"/>
</dbReference>
<dbReference type="GO" id="GO:0015035">
    <property type="term" value="F:protein-disulfide reductase activity"/>
    <property type="evidence" value="ECO:0007669"/>
    <property type="project" value="InterPro"/>
</dbReference>
<dbReference type="PROSITE" id="PS00194">
    <property type="entry name" value="THIOREDOXIN_1"/>
    <property type="match status" value="1"/>
</dbReference>
<evidence type="ECO:0000259" key="8">
    <source>
        <dbReference type="PROSITE" id="PS51352"/>
    </source>
</evidence>
<feature type="site" description="Contributes to redox potential value" evidence="6">
    <location>
        <position position="33"/>
    </location>
</feature>
<protein>
    <recommendedName>
        <fullName evidence="5">Thioredoxin</fullName>
    </recommendedName>
</protein>
<feature type="disulfide bond" description="Redox-active" evidence="7">
    <location>
        <begin position="32"/>
        <end position="35"/>
    </location>
</feature>
<keyword evidence="3 7" id="KW-1015">Disulfide bond</keyword>
<keyword evidence="4 7" id="KW-0676">Redox-active center</keyword>
<feature type="active site" description="Nucleophile" evidence="6">
    <location>
        <position position="32"/>
    </location>
</feature>
<dbReference type="EMBL" id="DQ445505">
    <property type="protein sequence ID" value="ABD98743.1"/>
    <property type="molecule type" value="mRNA"/>
</dbReference>
<dbReference type="FunFam" id="3.40.30.10:FF:000104">
    <property type="entry name" value="Thioredoxin"/>
    <property type="match status" value="1"/>
</dbReference>
<dbReference type="InterPro" id="IPR005746">
    <property type="entry name" value="Thioredoxin"/>
</dbReference>
<evidence type="ECO:0000256" key="3">
    <source>
        <dbReference type="ARBA" id="ARBA00023157"/>
    </source>
</evidence>
<dbReference type="PRINTS" id="PR00421">
    <property type="entry name" value="THIOREDOXIN"/>
</dbReference>
<name>Q1W2C2_9HEMI</name>
<feature type="site" description="Contributes to redox potential value" evidence="6">
    <location>
        <position position="34"/>
    </location>
</feature>
<evidence type="ECO:0000313" key="10">
    <source>
        <dbReference type="EMBL" id="JAT08671.1"/>
    </source>
</evidence>
<evidence type="ECO:0000256" key="7">
    <source>
        <dbReference type="PIRSR" id="PIRSR000077-4"/>
    </source>
</evidence>
<reference evidence="10" key="2">
    <citation type="submission" date="2015-11" db="EMBL/GenBank/DDBJ databases">
        <title>De novo transcriptome assembly of four potential Pierce s Disease insect vectors from Arizona vineyards.</title>
        <authorList>
            <person name="Tassone E.E."/>
        </authorList>
    </citation>
    <scope>NUCLEOTIDE SEQUENCE</scope>
</reference>
<evidence type="ECO:0000256" key="2">
    <source>
        <dbReference type="ARBA" id="ARBA00022982"/>
    </source>
</evidence>